<keyword evidence="3" id="KW-1185">Reference proteome</keyword>
<dbReference type="InterPro" id="IPR032710">
    <property type="entry name" value="NTF2-like_dom_sf"/>
</dbReference>
<dbReference type="InterPro" id="IPR036388">
    <property type="entry name" value="WH-like_DNA-bd_sf"/>
</dbReference>
<dbReference type="SUPFAM" id="SSF88659">
    <property type="entry name" value="Sigma3 and sigma4 domains of RNA polymerase sigma factors"/>
    <property type="match status" value="1"/>
</dbReference>
<dbReference type="EMBL" id="BAAAZA010000039">
    <property type="protein sequence ID" value="GAA3897993.1"/>
    <property type="molecule type" value="Genomic_DNA"/>
</dbReference>
<protein>
    <recommendedName>
        <fullName evidence="1">RNA polymerase sigma-70 region 2 domain-containing protein</fullName>
    </recommendedName>
</protein>
<dbReference type="SUPFAM" id="SSF88946">
    <property type="entry name" value="Sigma2 domain of RNA polymerase sigma factors"/>
    <property type="match status" value="1"/>
</dbReference>
<proteinExistence type="predicted"/>
<name>A0ABP7LEG2_9ACTN</name>
<evidence type="ECO:0000259" key="1">
    <source>
        <dbReference type="Pfam" id="PF04542"/>
    </source>
</evidence>
<evidence type="ECO:0000313" key="2">
    <source>
        <dbReference type="EMBL" id="GAA3897993.1"/>
    </source>
</evidence>
<sequence>MDRDKCTDLDIHGAKDADMETYDASLGADRIGALVYQLTGGKVAMSSTTVESEYQHDDEAAELIVSARDEISGSAGKVTTRAYTPPTSVVVHGSDMEHISRSFFGDGGMNDELFPEADEDSLATIYNERRVLLNLAFRMLGSSYDAEDVVQETYIRWYALSEEVQRSIKSPMGWLVRVASRICLDQLSSARVRRERYVGEWLPEPLPDTSWDMVRPAYAGTDPADQVSLDESVTMGVLVILDTVTPAERVSFILHDIFGVPFNEIADTVGRTPSACRQLAASARRRVRTAEPRGTVSAQRKYVVSAFKYACETGNLEALIGLLDANAVARSDGGGRVRTAVRPIVGAARIARFLKGVLRKEPGTSFREEQVSGQPGIVARINGVTVLVMSFNLDNAGLIDRLWVMMHPQKLHAWRSRDVRSGIEGPRR</sequence>
<feature type="domain" description="RNA polymerase sigma-70 region 2" evidence="1">
    <location>
        <begin position="129"/>
        <end position="191"/>
    </location>
</feature>
<dbReference type="NCBIfam" id="TIGR02937">
    <property type="entry name" value="sigma70-ECF"/>
    <property type="match status" value="1"/>
</dbReference>
<gene>
    <name evidence="2" type="ORF">GCM10022207_77900</name>
</gene>
<dbReference type="InterPro" id="IPR052704">
    <property type="entry name" value="ECF_Sigma-70_Domain"/>
</dbReference>
<dbReference type="InterPro" id="IPR013325">
    <property type="entry name" value="RNA_pol_sigma_r2"/>
</dbReference>
<comment type="caution">
    <text evidence="2">The sequence shown here is derived from an EMBL/GenBank/DDBJ whole genome shotgun (WGS) entry which is preliminary data.</text>
</comment>
<dbReference type="Gene3D" id="3.10.450.50">
    <property type="match status" value="1"/>
</dbReference>
<dbReference type="Gene3D" id="1.10.1740.10">
    <property type="match status" value="1"/>
</dbReference>
<evidence type="ECO:0000313" key="3">
    <source>
        <dbReference type="Proteomes" id="UP001501563"/>
    </source>
</evidence>
<dbReference type="InterPro" id="IPR007627">
    <property type="entry name" value="RNA_pol_sigma70_r2"/>
</dbReference>
<dbReference type="InterPro" id="IPR014284">
    <property type="entry name" value="RNA_pol_sigma-70_dom"/>
</dbReference>
<dbReference type="NCBIfam" id="NF007214">
    <property type="entry name" value="PRK09636.1"/>
    <property type="match status" value="1"/>
</dbReference>
<organism evidence="2 3">
    <name type="scientific">Streptomyces lannensis</name>
    <dbReference type="NCBI Taxonomy" id="766498"/>
    <lineage>
        <taxon>Bacteria</taxon>
        <taxon>Bacillati</taxon>
        <taxon>Actinomycetota</taxon>
        <taxon>Actinomycetes</taxon>
        <taxon>Kitasatosporales</taxon>
        <taxon>Streptomycetaceae</taxon>
        <taxon>Streptomyces</taxon>
    </lineage>
</organism>
<dbReference type="Proteomes" id="UP001501563">
    <property type="component" value="Unassembled WGS sequence"/>
</dbReference>
<dbReference type="SUPFAM" id="SSF54427">
    <property type="entry name" value="NTF2-like"/>
    <property type="match status" value="1"/>
</dbReference>
<dbReference type="Gene3D" id="1.10.10.10">
    <property type="entry name" value="Winged helix-like DNA-binding domain superfamily/Winged helix DNA-binding domain"/>
    <property type="match status" value="1"/>
</dbReference>
<dbReference type="Pfam" id="PF04542">
    <property type="entry name" value="Sigma70_r2"/>
    <property type="match status" value="1"/>
</dbReference>
<dbReference type="PANTHER" id="PTHR30173:SF43">
    <property type="entry name" value="ECF RNA POLYMERASE SIGMA FACTOR SIGI-RELATED"/>
    <property type="match status" value="1"/>
</dbReference>
<dbReference type="PANTHER" id="PTHR30173">
    <property type="entry name" value="SIGMA 19 FACTOR"/>
    <property type="match status" value="1"/>
</dbReference>
<reference evidence="3" key="1">
    <citation type="journal article" date="2019" name="Int. J. Syst. Evol. Microbiol.">
        <title>The Global Catalogue of Microorganisms (GCM) 10K type strain sequencing project: providing services to taxonomists for standard genome sequencing and annotation.</title>
        <authorList>
            <consortium name="The Broad Institute Genomics Platform"/>
            <consortium name="The Broad Institute Genome Sequencing Center for Infectious Disease"/>
            <person name="Wu L."/>
            <person name="Ma J."/>
        </authorList>
    </citation>
    <scope>NUCLEOTIDE SEQUENCE [LARGE SCALE GENOMIC DNA]</scope>
    <source>
        <strain evidence="3">JCM 16578</strain>
    </source>
</reference>
<accession>A0ABP7LEG2</accession>
<dbReference type="InterPro" id="IPR013324">
    <property type="entry name" value="RNA_pol_sigma_r3/r4-like"/>
</dbReference>